<sequence>MHDQMVEENEKTNVVEYNTSQSILDRKTWRTILEALKLKYRESDCGSIAEEGLSISEVKQAFSCLLEFIDTYLLPVNERLRKRQGDTVKFSELWHLFRVGGEIVTNDGSAVSHALVMRVLRTDGGRRRLRPFQAPYPDSNRSSEDSIKPINNVNPFCVLPPRLPVARLDETMGMRYEDQAGKTLVRRAETNEEGNPSVQAVALKALKKSKKTTDSNQAGLYGAASEVPKKKKKDRTRVVNEPDSSESESSSEEEDPSVQAENTKTRKKSKKMTDTQPRESYAPTSEVPKKKQKAPKKMESEAESSESEDSSDSD</sequence>
<gene>
    <name evidence="2" type="ORF">EJ08DRAFT_528534</name>
</gene>
<feature type="region of interest" description="Disordered" evidence="1">
    <location>
        <begin position="208"/>
        <end position="314"/>
    </location>
</feature>
<evidence type="ECO:0000256" key="1">
    <source>
        <dbReference type="SAM" id="MobiDB-lite"/>
    </source>
</evidence>
<feature type="compositionally biased region" description="Acidic residues" evidence="1">
    <location>
        <begin position="243"/>
        <end position="256"/>
    </location>
</feature>
<accession>A0A9P4NGF9</accession>
<reference evidence="2" key="1">
    <citation type="journal article" date="2020" name="Stud. Mycol.">
        <title>101 Dothideomycetes genomes: a test case for predicting lifestyles and emergence of pathogens.</title>
        <authorList>
            <person name="Haridas S."/>
            <person name="Albert R."/>
            <person name="Binder M."/>
            <person name="Bloem J."/>
            <person name="Labutti K."/>
            <person name="Salamov A."/>
            <person name="Andreopoulos B."/>
            <person name="Baker S."/>
            <person name="Barry K."/>
            <person name="Bills G."/>
            <person name="Bluhm B."/>
            <person name="Cannon C."/>
            <person name="Castanera R."/>
            <person name="Culley D."/>
            <person name="Daum C."/>
            <person name="Ezra D."/>
            <person name="Gonzalez J."/>
            <person name="Henrissat B."/>
            <person name="Kuo A."/>
            <person name="Liang C."/>
            <person name="Lipzen A."/>
            <person name="Lutzoni F."/>
            <person name="Magnuson J."/>
            <person name="Mondo S."/>
            <person name="Nolan M."/>
            <person name="Ohm R."/>
            <person name="Pangilinan J."/>
            <person name="Park H.-J."/>
            <person name="Ramirez L."/>
            <person name="Alfaro M."/>
            <person name="Sun H."/>
            <person name="Tritt A."/>
            <person name="Yoshinaga Y."/>
            <person name="Zwiers L.-H."/>
            <person name="Turgeon B."/>
            <person name="Goodwin S."/>
            <person name="Spatafora J."/>
            <person name="Crous P."/>
            <person name="Grigoriev I."/>
        </authorList>
    </citation>
    <scope>NUCLEOTIDE SEQUENCE</scope>
    <source>
        <strain evidence="2">CBS 130266</strain>
    </source>
</reference>
<keyword evidence="3" id="KW-1185">Reference proteome</keyword>
<feature type="region of interest" description="Disordered" evidence="1">
    <location>
        <begin position="128"/>
        <end position="147"/>
    </location>
</feature>
<protein>
    <submittedName>
        <fullName evidence="2">Uncharacterized protein</fullName>
    </submittedName>
</protein>
<organism evidence="2 3">
    <name type="scientific">Tothia fuscella</name>
    <dbReference type="NCBI Taxonomy" id="1048955"/>
    <lineage>
        <taxon>Eukaryota</taxon>
        <taxon>Fungi</taxon>
        <taxon>Dikarya</taxon>
        <taxon>Ascomycota</taxon>
        <taxon>Pezizomycotina</taxon>
        <taxon>Dothideomycetes</taxon>
        <taxon>Pleosporomycetidae</taxon>
        <taxon>Venturiales</taxon>
        <taxon>Cylindrosympodiaceae</taxon>
        <taxon>Tothia</taxon>
    </lineage>
</organism>
<feature type="compositionally biased region" description="Acidic residues" evidence="1">
    <location>
        <begin position="301"/>
        <end position="314"/>
    </location>
</feature>
<dbReference type="EMBL" id="MU007106">
    <property type="protein sequence ID" value="KAF2420750.1"/>
    <property type="molecule type" value="Genomic_DNA"/>
</dbReference>
<dbReference type="Proteomes" id="UP000800235">
    <property type="component" value="Unassembled WGS sequence"/>
</dbReference>
<comment type="caution">
    <text evidence="2">The sequence shown here is derived from an EMBL/GenBank/DDBJ whole genome shotgun (WGS) entry which is preliminary data.</text>
</comment>
<dbReference type="AlphaFoldDB" id="A0A9P4NGF9"/>
<evidence type="ECO:0000313" key="3">
    <source>
        <dbReference type="Proteomes" id="UP000800235"/>
    </source>
</evidence>
<evidence type="ECO:0000313" key="2">
    <source>
        <dbReference type="EMBL" id="KAF2420750.1"/>
    </source>
</evidence>
<name>A0A9P4NGF9_9PEZI</name>
<proteinExistence type="predicted"/>